<feature type="compositionally biased region" description="Low complexity" evidence="1">
    <location>
        <begin position="32"/>
        <end position="48"/>
    </location>
</feature>
<dbReference type="Gene3D" id="2.60.120.10">
    <property type="entry name" value="Jelly Rolls"/>
    <property type="match status" value="1"/>
</dbReference>
<name>A0A915DRI6_9BILA</name>
<evidence type="ECO:0000256" key="1">
    <source>
        <dbReference type="SAM" id="MobiDB-lite"/>
    </source>
</evidence>
<keyword evidence="2" id="KW-1185">Reference proteome</keyword>
<feature type="compositionally biased region" description="Acidic residues" evidence="1">
    <location>
        <begin position="61"/>
        <end position="72"/>
    </location>
</feature>
<dbReference type="WBParaSite" id="jg22125">
    <property type="protein sequence ID" value="jg22125"/>
    <property type="gene ID" value="jg22125"/>
</dbReference>
<sequence length="140" mass="15676">MRLNFTRRESEDNGTTVKVRAFPSPNVSSGMSISRSLRARSTASSSTTDGDEFSGLPETAVDSEDEEDDEESCPSHDSFQELRDNVRECLEKEPSERNADDISVLMDFMHQMPALASLPLSIKRQLCLKMVFAIVPMQEQ</sequence>
<accession>A0A915DRI6</accession>
<evidence type="ECO:0000313" key="2">
    <source>
        <dbReference type="Proteomes" id="UP000887574"/>
    </source>
</evidence>
<dbReference type="InterPro" id="IPR014710">
    <property type="entry name" value="RmlC-like_jellyroll"/>
</dbReference>
<protein>
    <submittedName>
        <fullName evidence="3">BESS domain-containing protein</fullName>
    </submittedName>
</protein>
<reference evidence="3" key="1">
    <citation type="submission" date="2022-11" db="UniProtKB">
        <authorList>
            <consortium name="WormBaseParasite"/>
        </authorList>
    </citation>
    <scope>IDENTIFICATION</scope>
</reference>
<feature type="region of interest" description="Disordered" evidence="1">
    <location>
        <begin position="1"/>
        <end position="81"/>
    </location>
</feature>
<evidence type="ECO:0000313" key="3">
    <source>
        <dbReference type="WBParaSite" id="jg22125"/>
    </source>
</evidence>
<proteinExistence type="predicted"/>
<dbReference type="AlphaFoldDB" id="A0A915DRI6"/>
<organism evidence="2 3">
    <name type="scientific">Ditylenchus dipsaci</name>
    <dbReference type="NCBI Taxonomy" id="166011"/>
    <lineage>
        <taxon>Eukaryota</taxon>
        <taxon>Metazoa</taxon>
        <taxon>Ecdysozoa</taxon>
        <taxon>Nematoda</taxon>
        <taxon>Chromadorea</taxon>
        <taxon>Rhabditida</taxon>
        <taxon>Tylenchina</taxon>
        <taxon>Tylenchomorpha</taxon>
        <taxon>Sphaerularioidea</taxon>
        <taxon>Anguinidae</taxon>
        <taxon>Anguininae</taxon>
        <taxon>Ditylenchus</taxon>
    </lineage>
</organism>
<feature type="compositionally biased region" description="Basic and acidic residues" evidence="1">
    <location>
        <begin position="1"/>
        <end position="11"/>
    </location>
</feature>
<dbReference type="Proteomes" id="UP000887574">
    <property type="component" value="Unplaced"/>
</dbReference>